<accession>A0A0W1SB31</accession>
<protein>
    <submittedName>
        <fullName evidence="2">Uncharacterized protein</fullName>
    </submittedName>
</protein>
<name>A0A0W1SB31_9EURY</name>
<keyword evidence="1" id="KW-1133">Transmembrane helix</keyword>
<gene>
    <name evidence="2" type="ORF">AUR66_01575</name>
</gene>
<evidence type="ECO:0000313" key="2">
    <source>
        <dbReference type="EMBL" id="KTG23115.1"/>
    </source>
</evidence>
<organism evidence="2 3">
    <name type="scientific">Haloferax profundi</name>
    <dbReference type="NCBI Taxonomy" id="1544718"/>
    <lineage>
        <taxon>Archaea</taxon>
        <taxon>Methanobacteriati</taxon>
        <taxon>Methanobacteriota</taxon>
        <taxon>Stenosarchaea group</taxon>
        <taxon>Halobacteria</taxon>
        <taxon>Halobacteriales</taxon>
        <taxon>Haloferacaceae</taxon>
        <taxon>Haloferax</taxon>
    </lineage>
</organism>
<sequence>MGRGIDLVETSVLTDTYITRDADSRCMVSLDPSAVVPIALGVAVVAVIVAATKAVYDELRGGTDTLSLTSVLLLVTGSVVSVGSNVAGLDDEHPFALGALVVVSLGILLRGAVWVRERETEAV</sequence>
<evidence type="ECO:0000313" key="3">
    <source>
        <dbReference type="Proteomes" id="UP000053157"/>
    </source>
</evidence>
<feature type="transmembrane region" description="Helical" evidence="1">
    <location>
        <begin position="34"/>
        <end position="56"/>
    </location>
</feature>
<dbReference type="Proteomes" id="UP000053157">
    <property type="component" value="Unassembled WGS sequence"/>
</dbReference>
<keyword evidence="1" id="KW-0472">Membrane</keyword>
<feature type="transmembrane region" description="Helical" evidence="1">
    <location>
        <begin position="68"/>
        <end position="89"/>
    </location>
</feature>
<reference evidence="2 3" key="1">
    <citation type="submission" date="2015-12" db="EMBL/GenBank/DDBJ databases">
        <title>Haloferax profundi sp. nov. isolated from the Discovery deep brine-seawater interface in the Red Sea.</title>
        <authorList>
            <person name="Zhang G."/>
            <person name="Stingl U."/>
            <person name="Rashid M."/>
        </authorList>
    </citation>
    <scope>NUCLEOTIDE SEQUENCE [LARGE SCALE GENOMIC DNA]</scope>
    <source>
        <strain evidence="2 3">SB29</strain>
    </source>
</reference>
<keyword evidence="1" id="KW-0812">Transmembrane</keyword>
<keyword evidence="3" id="KW-1185">Reference proteome</keyword>
<dbReference type="AlphaFoldDB" id="A0A0W1SB31"/>
<dbReference type="EMBL" id="LOPV01000329">
    <property type="protein sequence ID" value="KTG23115.1"/>
    <property type="molecule type" value="Genomic_DNA"/>
</dbReference>
<evidence type="ECO:0000256" key="1">
    <source>
        <dbReference type="SAM" id="Phobius"/>
    </source>
</evidence>
<proteinExistence type="predicted"/>
<feature type="transmembrane region" description="Helical" evidence="1">
    <location>
        <begin position="95"/>
        <end position="115"/>
    </location>
</feature>
<comment type="caution">
    <text evidence="2">The sequence shown here is derived from an EMBL/GenBank/DDBJ whole genome shotgun (WGS) entry which is preliminary data.</text>
</comment>